<organism evidence="1 2">
    <name type="scientific">Scortum barcoo</name>
    <name type="common">barcoo grunter</name>
    <dbReference type="NCBI Taxonomy" id="214431"/>
    <lineage>
        <taxon>Eukaryota</taxon>
        <taxon>Metazoa</taxon>
        <taxon>Chordata</taxon>
        <taxon>Craniata</taxon>
        <taxon>Vertebrata</taxon>
        <taxon>Euteleostomi</taxon>
        <taxon>Actinopterygii</taxon>
        <taxon>Neopterygii</taxon>
        <taxon>Teleostei</taxon>
        <taxon>Neoteleostei</taxon>
        <taxon>Acanthomorphata</taxon>
        <taxon>Eupercaria</taxon>
        <taxon>Centrarchiformes</taxon>
        <taxon>Terapontoidei</taxon>
        <taxon>Terapontidae</taxon>
        <taxon>Scortum</taxon>
    </lineage>
</organism>
<accession>A0ACB8X3G6</accession>
<keyword evidence="2" id="KW-1185">Reference proteome</keyword>
<reference evidence="1" key="1">
    <citation type="submission" date="2022-04" db="EMBL/GenBank/DDBJ databases">
        <title>Jade perch genome.</title>
        <authorList>
            <person name="Chao B."/>
        </authorList>
    </citation>
    <scope>NUCLEOTIDE SEQUENCE</scope>
    <source>
        <strain evidence="1">CB-2022</strain>
    </source>
</reference>
<gene>
    <name evidence="1" type="ORF">L3Q82_021157</name>
</gene>
<proteinExistence type="predicted"/>
<comment type="caution">
    <text evidence="1">The sequence shown here is derived from an EMBL/GenBank/DDBJ whole genome shotgun (WGS) entry which is preliminary data.</text>
</comment>
<evidence type="ECO:0000313" key="2">
    <source>
        <dbReference type="Proteomes" id="UP000831701"/>
    </source>
</evidence>
<sequence>MHYLELLWMDPTINLQLVLLYCAPRGTPLTLLNIFSGVHESTGVTPAELNLSRPLKGPLDAELSPRLCDPDTPAYVTADRIAEFKKMVSGNLMKAKQRQKHNYDKGRRDEKFSEMDRVWIRTHPYSKADKSFSAKLAPRWKGPYRVTRKVGPLNFEVVLEDTGEDLRVVNVGQRQKIRKAPGPDAVSPSCLKVCTDQLTPIVTQIFNRSLELCEVPSCFKCSTILPIPKKPSITGLNDYRPIALTSVVMKSFKRLVLAHLKDITGPLLWIDPCSLPTGQTDQWMMQSTWDCTTSCNTSTPQGLMQGSCSSFRNEEVQPASGAADPVLHCHHSVCPQHIHHCVVWISHQTGQEQTTTDSQDCRENHWCQPALHSGLVCVSRVRKRAAANGQSMPHFIEVTFGLAAEGADPKELVVPMLVMKGGSLSQPILGFNVIERILKTKATEQLDSTVKK</sequence>
<dbReference type="Proteomes" id="UP000831701">
    <property type="component" value="Chromosome 3"/>
</dbReference>
<name>A0ACB8X3G6_9TELE</name>
<protein>
    <submittedName>
        <fullName evidence="1">Uncharacterized protein</fullName>
    </submittedName>
</protein>
<dbReference type="EMBL" id="CM041533">
    <property type="protein sequence ID" value="KAI3374584.1"/>
    <property type="molecule type" value="Genomic_DNA"/>
</dbReference>
<evidence type="ECO:0000313" key="1">
    <source>
        <dbReference type="EMBL" id="KAI3374584.1"/>
    </source>
</evidence>